<proteinExistence type="predicted"/>
<feature type="domain" description="SSD" evidence="7">
    <location>
        <begin position="626"/>
        <end position="753"/>
    </location>
</feature>
<feature type="transmembrane region" description="Helical" evidence="6">
    <location>
        <begin position="223"/>
        <end position="241"/>
    </location>
</feature>
<dbReference type="InterPro" id="IPR001036">
    <property type="entry name" value="Acrflvin-R"/>
</dbReference>
<dbReference type="PRINTS" id="PR00702">
    <property type="entry name" value="ACRIFLAVINRP"/>
</dbReference>
<keyword evidence="4 6" id="KW-1133">Transmembrane helix</keyword>
<dbReference type="Pfam" id="PF03176">
    <property type="entry name" value="MMPL"/>
    <property type="match status" value="2"/>
</dbReference>
<evidence type="ECO:0000256" key="2">
    <source>
        <dbReference type="ARBA" id="ARBA00022475"/>
    </source>
</evidence>
<feature type="transmembrane region" description="Helical" evidence="6">
    <location>
        <begin position="728"/>
        <end position="754"/>
    </location>
</feature>
<feature type="transmembrane region" description="Helical" evidence="6">
    <location>
        <begin position="695"/>
        <end position="716"/>
    </location>
</feature>
<keyword evidence="3 6" id="KW-0812">Transmembrane</keyword>
<feature type="transmembrane region" description="Helical" evidence="6">
    <location>
        <begin position="350"/>
        <end position="374"/>
    </location>
</feature>
<keyword evidence="2" id="KW-1003">Cell membrane</keyword>
<dbReference type="GO" id="GO:0005886">
    <property type="term" value="C:plasma membrane"/>
    <property type="evidence" value="ECO:0007669"/>
    <property type="project" value="UniProtKB-SubCell"/>
</dbReference>
<dbReference type="PROSITE" id="PS50156">
    <property type="entry name" value="SSD"/>
    <property type="match status" value="2"/>
</dbReference>
<dbReference type="SUPFAM" id="SSF82866">
    <property type="entry name" value="Multidrug efflux transporter AcrB transmembrane domain"/>
    <property type="match status" value="2"/>
</dbReference>
<evidence type="ECO:0000256" key="5">
    <source>
        <dbReference type="ARBA" id="ARBA00023136"/>
    </source>
</evidence>
<dbReference type="InterPro" id="IPR000731">
    <property type="entry name" value="SSD"/>
</dbReference>
<keyword evidence="5 6" id="KW-0472">Membrane</keyword>
<sequence length="775" mass="86638">MTTFVLRHRKLILGAYLFVVLFFASVIVYRVLTDRSVIDNSVAIWFMQDDPELKRYEQYQQAFGEQEWTLLMLGTKSIYNAQFLSDVDQITQRIEQLPAVRKVNSITNIRDNVLTADDALLYERLYTATKDMPLTENGIAQFKKQLLANPIFENNLIRQDDETHAVLLIQNDNRLHEIAPYRMAMVDSIRSIVGDYASVDDRALAGTSVVNAELNRASLRDMLIFYTLITVLLVLIGWVTLRSWKNILVMLVVVVGSIIPTMGLIALLHIPYNMVTVMMPTILIALSVADIIHVIVHFHQERQHSPSEQAIGYTLRHLWQPGLWTTLTTVVGFSSLLLSTVFPIFQLGLFASFGIALALFITWTVAPGVLVSLFPEQDTHVLASSTQSEGLANFIFRYKYVSLGILGILALSLTGLPRLNVDTNYTKFFGAKTDLSRAYDQIKQAGFAQNPITVTFTLPQGMDYTTTDQFAQIAALEDKLANLPEVIKVLSPKDLLFQINEAFLEQESDYSEFTTYGEPQLGQLFLLGEMSSNDDLYDLVLYDKSQYQLQLLTNYLSSKELNKLREEVNALKEQYLRDDIIMAFTGTTVLWANMDEQVSQTQFSSLVGVVAFLLIFFPLIFRSIPLGFIGIAVNAFPLAVTYGCMGWLDVDINMATALIGGIALGIVTDDTIHLINSFRRGIAQGLTREMAVRRAISYTGKSVILTSVILGGAFLSLTTSDFLPTSNFGILVSVCVAIALFVDLFILPLLLVLLPVKVTQKAEAVTHIPAKQPSY</sequence>
<protein>
    <submittedName>
        <fullName evidence="8">MMPL family transporter</fullName>
    </submittedName>
</protein>
<organism evidence="8">
    <name type="scientific">Roseihalotalea indica</name>
    <dbReference type="NCBI Taxonomy" id="2867963"/>
    <lineage>
        <taxon>Bacteria</taxon>
        <taxon>Pseudomonadati</taxon>
        <taxon>Bacteroidota</taxon>
        <taxon>Cytophagia</taxon>
        <taxon>Cytophagales</taxon>
        <taxon>Catalimonadaceae</taxon>
        <taxon>Roseihalotalea</taxon>
    </lineage>
</organism>
<evidence type="ECO:0000256" key="1">
    <source>
        <dbReference type="ARBA" id="ARBA00004651"/>
    </source>
</evidence>
<dbReference type="GO" id="GO:0022857">
    <property type="term" value="F:transmembrane transporter activity"/>
    <property type="evidence" value="ECO:0007669"/>
    <property type="project" value="InterPro"/>
</dbReference>
<evidence type="ECO:0000313" key="8">
    <source>
        <dbReference type="EMBL" id="WKN34983.1"/>
    </source>
</evidence>
<feature type="transmembrane region" description="Helical" evidence="6">
    <location>
        <begin position="277"/>
        <end position="298"/>
    </location>
</feature>
<comment type="subcellular location">
    <subcellularLocation>
        <location evidence="1">Cell membrane</location>
        <topology evidence="1">Multi-pass membrane protein</topology>
    </subcellularLocation>
</comment>
<feature type="domain" description="SSD" evidence="7">
    <location>
        <begin position="248"/>
        <end position="372"/>
    </location>
</feature>
<dbReference type="AlphaFoldDB" id="A0AA49GKE1"/>
<feature type="transmembrane region" description="Helical" evidence="6">
    <location>
        <begin position="247"/>
        <end position="270"/>
    </location>
</feature>
<feature type="transmembrane region" description="Helical" evidence="6">
    <location>
        <begin position="12"/>
        <end position="32"/>
    </location>
</feature>
<gene>
    <name evidence="8" type="ORF">K4G66_21640</name>
</gene>
<dbReference type="PANTHER" id="PTHR33406:SF13">
    <property type="entry name" value="MEMBRANE PROTEIN YDFJ"/>
    <property type="match status" value="1"/>
</dbReference>
<feature type="transmembrane region" description="Helical" evidence="6">
    <location>
        <begin position="600"/>
        <end position="621"/>
    </location>
</feature>
<feature type="transmembrane region" description="Helical" evidence="6">
    <location>
        <begin position="394"/>
        <end position="416"/>
    </location>
</feature>
<evidence type="ECO:0000259" key="7">
    <source>
        <dbReference type="PROSITE" id="PS50156"/>
    </source>
</evidence>
<accession>A0AA49GKE1</accession>
<feature type="transmembrane region" description="Helical" evidence="6">
    <location>
        <begin position="628"/>
        <end position="648"/>
    </location>
</feature>
<feature type="transmembrane region" description="Helical" evidence="6">
    <location>
        <begin position="318"/>
        <end position="338"/>
    </location>
</feature>
<dbReference type="Gene3D" id="1.20.1640.10">
    <property type="entry name" value="Multidrug efflux transporter AcrB transmembrane domain"/>
    <property type="match status" value="2"/>
</dbReference>
<evidence type="ECO:0000256" key="4">
    <source>
        <dbReference type="ARBA" id="ARBA00022989"/>
    </source>
</evidence>
<evidence type="ECO:0000256" key="3">
    <source>
        <dbReference type="ARBA" id="ARBA00022692"/>
    </source>
</evidence>
<dbReference type="PANTHER" id="PTHR33406">
    <property type="entry name" value="MEMBRANE PROTEIN MJ1562-RELATED"/>
    <property type="match status" value="1"/>
</dbReference>
<evidence type="ECO:0000256" key="6">
    <source>
        <dbReference type="SAM" id="Phobius"/>
    </source>
</evidence>
<reference evidence="8" key="2">
    <citation type="journal article" date="2024" name="Antonie Van Leeuwenhoek">
        <title>Roseihalotalea indica gen. nov., sp. nov., a halophilic Bacteroidetes from mesopelagic Southwest Indian Ocean with higher carbohydrate metabolic potential.</title>
        <authorList>
            <person name="Chen B."/>
            <person name="Zhang M."/>
            <person name="Lin D."/>
            <person name="Ye J."/>
            <person name="Tang K."/>
        </authorList>
    </citation>
    <scope>NUCLEOTIDE SEQUENCE</scope>
    <source>
        <strain evidence="8">TK19036</strain>
    </source>
</reference>
<dbReference type="InterPro" id="IPR004869">
    <property type="entry name" value="MMPL_dom"/>
</dbReference>
<dbReference type="EMBL" id="CP120682">
    <property type="protein sequence ID" value="WKN34983.1"/>
    <property type="molecule type" value="Genomic_DNA"/>
</dbReference>
<name>A0AA49GKE1_9BACT</name>
<dbReference type="InterPro" id="IPR050545">
    <property type="entry name" value="Mycobact_MmpL"/>
</dbReference>
<reference evidence="8" key="1">
    <citation type="journal article" date="2023" name="Comput. Struct. Biotechnol. J.">
        <title>Discovery of a novel marine Bacteroidetes with a rich repertoire of carbohydrate-active enzymes.</title>
        <authorList>
            <person name="Chen B."/>
            <person name="Liu G."/>
            <person name="Chen Q."/>
            <person name="Wang H."/>
            <person name="Liu L."/>
            <person name="Tang K."/>
        </authorList>
    </citation>
    <scope>NUCLEOTIDE SEQUENCE</scope>
    <source>
        <strain evidence="8">TK19036</strain>
    </source>
</reference>